<dbReference type="Gene3D" id="3.40.1440.10">
    <property type="entry name" value="GIY-YIG endonuclease"/>
    <property type="match status" value="1"/>
</dbReference>
<dbReference type="OrthoDB" id="10057701at2759"/>
<dbReference type="PROSITE" id="PS50164">
    <property type="entry name" value="GIY_YIG"/>
    <property type="match status" value="1"/>
</dbReference>
<name>A0A6J1R2S7_9HYME</name>
<sequence>MLLKRRHSVNDKIHTPRHPVTIPYIKGCSESICKALRNKGFDVVYTVSKKLDRIINSGKDRLASVKRTELVYEINCLNCEACYIGQTKRNLETRIKEHRADIKKHPSNHSVVSKHKTSWNHNFNWSRTKVLHSEKHFKKREIAEM</sequence>
<proteinExistence type="predicted"/>
<gene>
    <name evidence="3" type="primary">LOC112464565</name>
</gene>
<evidence type="ECO:0000313" key="2">
    <source>
        <dbReference type="Proteomes" id="UP000504618"/>
    </source>
</evidence>
<feature type="non-terminal residue" evidence="3">
    <location>
        <position position="145"/>
    </location>
</feature>
<protein>
    <submittedName>
        <fullName evidence="3">Uncharacterized protein LOC112464565</fullName>
    </submittedName>
</protein>
<accession>A0A6J1R2S7</accession>
<dbReference type="Pfam" id="PF01541">
    <property type="entry name" value="GIY-YIG"/>
    <property type="match status" value="1"/>
</dbReference>
<dbReference type="SUPFAM" id="SSF82771">
    <property type="entry name" value="GIY-YIG endonuclease"/>
    <property type="match status" value="1"/>
</dbReference>
<dbReference type="RefSeq" id="XP_024887386.1">
    <property type="nucleotide sequence ID" value="XM_025031618.1"/>
</dbReference>
<dbReference type="GeneID" id="112464565"/>
<reference evidence="3" key="1">
    <citation type="submission" date="2025-08" db="UniProtKB">
        <authorList>
            <consortium name="RefSeq"/>
        </authorList>
    </citation>
    <scope>IDENTIFICATION</scope>
    <source>
        <tissue evidence="3">Whole body</tissue>
    </source>
</reference>
<dbReference type="CDD" id="cd10442">
    <property type="entry name" value="GIY-YIG_PLEs"/>
    <property type="match status" value="1"/>
</dbReference>
<keyword evidence="2" id="KW-1185">Reference proteome</keyword>
<evidence type="ECO:0000259" key="1">
    <source>
        <dbReference type="PROSITE" id="PS50164"/>
    </source>
</evidence>
<dbReference type="AlphaFoldDB" id="A0A6J1R2S7"/>
<dbReference type="InterPro" id="IPR035901">
    <property type="entry name" value="GIY-YIG_endonuc_sf"/>
</dbReference>
<evidence type="ECO:0000313" key="3">
    <source>
        <dbReference type="RefSeq" id="XP_024887386.1"/>
    </source>
</evidence>
<feature type="domain" description="GIY-YIG" evidence="1">
    <location>
        <begin position="67"/>
        <end position="145"/>
    </location>
</feature>
<dbReference type="Proteomes" id="UP000504618">
    <property type="component" value="Unplaced"/>
</dbReference>
<organism evidence="2 3">
    <name type="scientific">Temnothorax curvispinosus</name>
    <dbReference type="NCBI Taxonomy" id="300111"/>
    <lineage>
        <taxon>Eukaryota</taxon>
        <taxon>Metazoa</taxon>
        <taxon>Ecdysozoa</taxon>
        <taxon>Arthropoda</taxon>
        <taxon>Hexapoda</taxon>
        <taxon>Insecta</taxon>
        <taxon>Pterygota</taxon>
        <taxon>Neoptera</taxon>
        <taxon>Endopterygota</taxon>
        <taxon>Hymenoptera</taxon>
        <taxon>Apocrita</taxon>
        <taxon>Aculeata</taxon>
        <taxon>Formicoidea</taxon>
        <taxon>Formicidae</taxon>
        <taxon>Myrmicinae</taxon>
        <taxon>Temnothorax</taxon>
    </lineage>
</organism>
<dbReference type="InterPro" id="IPR000305">
    <property type="entry name" value="GIY-YIG_endonuc"/>
</dbReference>